<evidence type="ECO:0000256" key="1">
    <source>
        <dbReference type="ARBA" id="ARBA00004496"/>
    </source>
</evidence>
<evidence type="ECO:0000256" key="2">
    <source>
        <dbReference type="ARBA" id="ARBA00022490"/>
    </source>
</evidence>
<dbReference type="Gene3D" id="3.40.50.1820">
    <property type="entry name" value="alpha/beta hydrolase"/>
    <property type="match status" value="1"/>
</dbReference>
<sequence>MDLVAISPPPPAINVSVHTGQLPGDPPLFFRQALPVNGAGRQILPRLQVVLLHGQAFSSKTWVELDTLALLATNGYQALAVDLPGTSSDHIQA</sequence>
<comment type="subcellular location">
    <subcellularLocation>
        <location evidence="1">Cytoplasm</location>
    </subcellularLocation>
</comment>
<dbReference type="PANTHER" id="PTHR46197">
    <property type="entry name" value="PROTEIN ABHD14B-LIKE"/>
    <property type="match status" value="1"/>
</dbReference>
<name>A0AAN8LVW5_9TELE</name>
<reference evidence="3 4" key="1">
    <citation type="submission" date="2021-04" db="EMBL/GenBank/DDBJ databases">
        <authorList>
            <person name="De Guttry C."/>
            <person name="Zahm M."/>
            <person name="Klopp C."/>
            <person name="Cabau C."/>
            <person name="Louis A."/>
            <person name="Berthelot C."/>
            <person name="Parey E."/>
            <person name="Roest Crollius H."/>
            <person name="Montfort J."/>
            <person name="Robinson-Rechavi M."/>
            <person name="Bucao C."/>
            <person name="Bouchez O."/>
            <person name="Gislard M."/>
            <person name="Lluch J."/>
            <person name="Milhes M."/>
            <person name="Lampietro C."/>
            <person name="Lopez Roques C."/>
            <person name="Donnadieu C."/>
            <person name="Braasch I."/>
            <person name="Desvignes T."/>
            <person name="Postlethwait J."/>
            <person name="Bobe J."/>
            <person name="Wedekind C."/>
            <person name="Guiguen Y."/>
        </authorList>
    </citation>
    <scope>NUCLEOTIDE SEQUENCE [LARGE SCALE GENOMIC DNA]</scope>
    <source>
        <strain evidence="3">Cs_M1</strain>
        <tissue evidence="3">Blood</tissue>
    </source>
</reference>
<organism evidence="3 4">
    <name type="scientific">Coregonus suidteri</name>
    <dbReference type="NCBI Taxonomy" id="861788"/>
    <lineage>
        <taxon>Eukaryota</taxon>
        <taxon>Metazoa</taxon>
        <taxon>Chordata</taxon>
        <taxon>Craniata</taxon>
        <taxon>Vertebrata</taxon>
        <taxon>Euteleostomi</taxon>
        <taxon>Actinopterygii</taxon>
        <taxon>Neopterygii</taxon>
        <taxon>Teleostei</taxon>
        <taxon>Protacanthopterygii</taxon>
        <taxon>Salmoniformes</taxon>
        <taxon>Salmonidae</taxon>
        <taxon>Coregoninae</taxon>
        <taxon>Coregonus</taxon>
    </lineage>
</organism>
<evidence type="ECO:0000313" key="4">
    <source>
        <dbReference type="Proteomes" id="UP001356427"/>
    </source>
</evidence>
<protein>
    <recommendedName>
        <fullName evidence="5">AB hydrolase-1 domain-containing protein</fullName>
    </recommendedName>
</protein>
<dbReference type="GO" id="GO:0005737">
    <property type="term" value="C:cytoplasm"/>
    <property type="evidence" value="ECO:0007669"/>
    <property type="project" value="UniProtKB-SubCell"/>
</dbReference>
<dbReference type="AlphaFoldDB" id="A0AAN8LVW5"/>
<dbReference type="PANTHER" id="PTHR46197:SF1">
    <property type="entry name" value="PROTEIN ABHD14A"/>
    <property type="match status" value="1"/>
</dbReference>
<gene>
    <name evidence="3" type="ORF">J4Q44_G00107860</name>
</gene>
<evidence type="ECO:0000313" key="3">
    <source>
        <dbReference type="EMBL" id="KAK6319575.1"/>
    </source>
</evidence>
<dbReference type="EMBL" id="JAGTTL010000008">
    <property type="protein sequence ID" value="KAK6319575.1"/>
    <property type="molecule type" value="Genomic_DNA"/>
</dbReference>
<accession>A0AAN8LVW5</accession>
<proteinExistence type="predicted"/>
<keyword evidence="2" id="KW-0963">Cytoplasm</keyword>
<dbReference type="InterPro" id="IPR029058">
    <property type="entry name" value="AB_hydrolase_fold"/>
</dbReference>
<keyword evidence="4" id="KW-1185">Reference proteome</keyword>
<dbReference type="Proteomes" id="UP001356427">
    <property type="component" value="Unassembled WGS sequence"/>
</dbReference>
<evidence type="ECO:0008006" key="5">
    <source>
        <dbReference type="Google" id="ProtNLM"/>
    </source>
</evidence>
<comment type="caution">
    <text evidence="3">The sequence shown here is derived from an EMBL/GenBank/DDBJ whole genome shotgun (WGS) entry which is preliminary data.</text>
</comment>
<dbReference type="SUPFAM" id="SSF53474">
    <property type="entry name" value="alpha/beta-Hydrolases"/>
    <property type="match status" value="1"/>
</dbReference>